<reference evidence="10" key="2">
    <citation type="submission" date="2020-09" db="EMBL/GenBank/DDBJ databases">
        <authorList>
            <person name="Sun Q."/>
            <person name="Zhou Y."/>
        </authorList>
    </citation>
    <scope>NUCLEOTIDE SEQUENCE</scope>
    <source>
        <strain evidence="10">CGMCC 1.15448</strain>
    </source>
</reference>
<keyword evidence="4" id="KW-0808">Transferase</keyword>
<keyword evidence="3" id="KW-0597">Phosphoprotein</keyword>
<keyword evidence="6" id="KW-0418">Kinase</keyword>
<keyword evidence="5" id="KW-0547">Nucleotide-binding</keyword>
<dbReference type="PANTHER" id="PTHR41523">
    <property type="entry name" value="TWO-COMPONENT SYSTEM SENSOR PROTEIN"/>
    <property type="match status" value="1"/>
</dbReference>
<dbReference type="Proteomes" id="UP000607559">
    <property type="component" value="Unassembled WGS sequence"/>
</dbReference>
<reference evidence="10" key="1">
    <citation type="journal article" date="2014" name="Int. J. Syst. Evol. Microbiol.">
        <title>Complete genome sequence of Corynebacterium casei LMG S-19264T (=DSM 44701T), isolated from a smear-ripened cheese.</title>
        <authorList>
            <consortium name="US DOE Joint Genome Institute (JGI-PGF)"/>
            <person name="Walter F."/>
            <person name="Albersmeier A."/>
            <person name="Kalinowski J."/>
            <person name="Ruckert C."/>
        </authorList>
    </citation>
    <scope>NUCLEOTIDE SEQUENCE</scope>
    <source>
        <strain evidence="10">CGMCC 1.15448</strain>
    </source>
</reference>
<dbReference type="Pfam" id="PF07568">
    <property type="entry name" value="HisKA_2"/>
    <property type="match status" value="1"/>
</dbReference>
<dbReference type="Gene3D" id="1.25.40.10">
    <property type="entry name" value="Tetratricopeptide repeat domain"/>
    <property type="match status" value="1"/>
</dbReference>
<dbReference type="InterPro" id="IPR036890">
    <property type="entry name" value="HATPase_C_sf"/>
</dbReference>
<proteinExistence type="predicted"/>
<dbReference type="InterPro" id="IPR011495">
    <property type="entry name" value="Sig_transdc_His_kin_sub2_dim/P"/>
</dbReference>
<evidence type="ECO:0000256" key="5">
    <source>
        <dbReference type="ARBA" id="ARBA00022741"/>
    </source>
</evidence>
<evidence type="ECO:0000256" key="1">
    <source>
        <dbReference type="ARBA" id="ARBA00000085"/>
    </source>
</evidence>
<evidence type="ECO:0000256" key="6">
    <source>
        <dbReference type="ARBA" id="ARBA00022777"/>
    </source>
</evidence>
<dbReference type="Gene3D" id="3.30.450.20">
    <property type="entry name" value="PAS domain"/>
    <property type="match status" value="1"/>
</dbReference>
<name>A0A8J2UDT2_9BACT</name>
<evidence type="ECO:0000256" key="8">
    <source>
        <dbReference type="SAM" id="Phobius"/>
    </source>
</evidence>
<dbReference type="GO" id="GO:0005524">
    <property type="term" value="F:ATP binding"/>
    <property type="evidence" value="ECO:0007669"/>
    <property type="project" value="UniProtKB-KW"/>
</dbReference>
<dbReference type="PANTHER" id="PTHR41523:SF8">
    <property type="entry name" value="ETHYLENE RESPONSE SENSOR PROTEIN"/>
    <property type="match status" value="1"/>
</dbReference>
<evidence type="ECO:0000256" key="3">
    <source>
        <dbReference type="ARBA" id="ARBA00022553"/>
    </source>
</evidence>
<evidence type="ECO:0000313" key="10">
    <source>
        <dbReference type="EMBL" id="GGB02563.1"/>
    </source>
</evidence>
<keyword evidence="11" id="KW-1185">Reference proteome</keyword>
<dbReference type="InterPro" id="IPR003594">
    <property type="entry name" value="HATPase_dom"/>
</dbReference>
<dbReference type="SMART" id="SM00387">
    <property type="entry name" value="HATPase_c"/>
    <property type="match status" value="1"/>
</dbReference>
<dbReference type="InterPro" id="IPR011990">
    <property type="entry name" value="TPR-like_helical_dom_sf"/>
</dbReference>
<dbReference type="SUPFAM" id="SSF55874">
    <property type="entry name" value="ATPase domain of HSP90 chaperone/DNA topoisomerase II/histidine kinase"/>
    <property type="match status" value="1"/>
</dbReference>
<comment type="caution">
    <text evidence="10">The sequence shown here is derived from an EMBL/GenBank/DDBJ whole genome shotgun (WGS) entry which is preliminary data.</text>
</comment>
<organism evidence="10 11">
    <name type="scientific">Puia dinghuensis</name>
    <dbReference type="NCBI Taxonomy" id="1792502"/>
    <lineage>
        <taxon>Bacteria</taxon>
        <taxon>Pseudomonadati</taxon>
        <taxon>Bacteroidota</taxon>
        <taxon>Chitinophagia</taxon>
        <taxon>Chitinophagales</taxon>
        <taxon>Chitinophagaceae</taxon>
        <taxon>Puia</taxon>
    </lineage>
</organism>
<keyword evidence="7" id="KW-0067">ATP-binding</keyword>
<evidence type="ECO:0000256" key="4">
    <source>
        <dbReference type="ARBA" id="ARBA00022679"/>
    </source>
</evidence>
<dbReference type="EMBL" id="BMJC01000003">
    <property type="protein sequence ID" value="GGB02563.1"/>
    <property type="molecule type" value="Genomic_DNA"/>
</dbReference>
<evidence type="ECO:0000259" key="9">
    <source>
        <dbReference type="SMART" id="SM00387"/>
    </source>
</evidence>
<dbReference type="Gene3D" id="3.30.565.10">
    <property type="entry name" value="Histidine kinase-like ATPase, C-terminal domain"/>
    <property type="match status" value="1"/>
</dbReference>
<gene>
    <name evidence="10" type="ORF">GCM10011511_27300</name>
</gene>
<keyword evidence="8" id="KW-1133">Transmembrane helix</keyword>
<evidence type="ECO:0000256" key="2">
    <source>
        <dbReference type="ARBA" id="ARBA00012438"/>
    </source>
</evidence>
<evidence type="ECO:0000313" key="11">
    <source>
        <dbReference type="Proteomes" id="UP000607559"/>
    </source>
</evidence>
<evidence type="ECO:0000256" key="7">
    <source>
        <dbReference type="ARBA" id="ARBA00022840"/>
    </source>
</evidence>
<feature type="transmembrane region" description="Helical" evidence="8">
    <location>
        <begin position="403"/>
        <end position="423"/>
    </location>
</feature>
<comment type="catalytic activity">
    <reaction evidence="1">
        <text>ATP + protein L-histidine = ADP + protein N-phospho-L-histidine.</text>
        <dbReference type="EC" id="2.7.13.3"/>
    </reaction>
</comment>
<dbReference type="EC" id="2.7.13.3" evidence="2"/>
<accession>A0A8J2UDT2</accession>
<keyword evidence="8" id="KW-0812">Transmembrane</keyword>
<keyword evidence="8" id="KW-0472">Membrane</keyword>
<feature type="domain" description="Histidine kinase/HSP90-like ATPase" evidence="9">
    <location>
        <begin position="558"/>
        <end position="656"/>
    </location>
</feature>
<protein>
    <recommendedName>
        <fullName evidence="2">histidine kinase</fullName>
        <ecNumber evidence="2">2.7.13.3</ecNumber>
    </recommendedName>
</protein>
<sequence>MTRSILLFALSILGLGETLCGQRDKRTDSLKTAALQKEAKTWMQRAEVTNSRKPALNAKIKAYSRARQIYLELHDTLSATNTLKTIADLHLGENDLAIAKKELLEVLNTYQSIRFPQLYYTYDLLRAVCKAQGDIAGEIFYAIRMIKTTDSVQTDIGDLTYFNIRMAEAYRDAGMNERSLVYTKKAFDLSRSRSNSLPPILAASAYGLDLVGNDSPARAVTILSPFYKGETKADTIAKVHADYILCLAYTALKKPDLAEQSGLSCVTLAESFYSHHSDIFTHHAMVLFYAGLSEAYILHREFKKAEWYLNRIHFDRSVPNYLIDLRRWAFDRARIDSGMERFDSSLYYFQLYKVYSDSLYGIAKTVHFTEINTKYETEKKDKDLLLLQKENRLQQEQAQRSRFARNTMIGGILLLLAFSILIFNRYRIKQRLAARLEGQKQEILDKNTTLEKLLHENEWLLREVHHRVKNNLQMVTSLLQSQSVFLTDPKAVDAVAESQSRVQAMALIHQKLYSNVAVSTIDMQDYITDLIDYLRDMVRPDQRIIFDIQIEKVSLDVNQAIPIGLILNEVITNSIKYAFYDIPDPRIRVWLRKMQDQKIELFAADNGQGLPPGLDVHAGNSFGFRLIQGLAEDLEATLTIVNNGGVEYFFSFQATAFPPLT</sequence>
<dbReference type="AlphaFoldDB" id="A0A8J2UDT2"/>
<dbReference type="GO" id="GO:0004673">
    <property type="term" value="F:protein histidine kinase activity"/>
    <property type="evidence" value="ECO:0007669"/>
    <property type="project" value="UniProtKB-EC"/>
</dbReference>